<organism evidence="2 3">
    <name type="scientific">Urbifossiella limnaea</name>
    <dbReference type="NCBI Taxonomy" id="2528023"/>
    <lineage>
        <taxon>Bacteria</taxon>
        <taxon>Pseudomonadati</taxon>
        <taxon>Planctomycetota</taxon>
        <taxon>Planctomycetia</taxon>
        <taxon>Gemmatales</taxon>
        <taxon>Gemmataceae</taxon>
        <taxon>Urbifossiella</taxon>
    </lineage>
</organism>
<dbReference type="KEGG" id="uli:ETAA1_59370"/>
<dbReference type="RefSeq" id="WP_145244133.1">
    <property type="nucleotide sequence ID" value="NZ_CP036273.1"/>
</dbReference>
<protein>
    <submittedName>
        <fullName evidence="2">Uncharacterized protein</fullName>
    </submittedName>
</protein>
<sequence length="216" mass="22603">MTPTEVIACPACRHTVRVPTDWLGQTVQCPECKATFTAPVREGGRLTEPVLLSATPRVRGPSPKRNRVMLRFAGAGLVLVGVVSFVANALVLSDFLRGPDGGKEWLKERLPGVRQMGLAPPAAEGGDEAEDDRAAAELAPKLTWVWPAAMGLAALSAAGGVCLIRRKGYRLAQLGCAAAALNVPHLCCIPGAVCGFWGMLALLADDGFGQPDAPSP</sequence>
<dbReference type="Gene3D" id="2.20.28.160">
    <property type="match status" value="1"/>
</dbReference>
<evidence type="ECO:0000313" key="2">
    <source>
        <dbReference type="EMBL" id="QDU23926.1"/>
    </source>
</evidence>
<evidence type="ECO:0000256" key="1">
    <source>
        <dbReference type="SAM" id="Phobius"/>
    </source>
</evidence>
<name>A0A517Y2B3_9BACT</name>
<dbReference type="OrthoDB" id="283481at2"/>
<reference evidence="2 3" key="1">
    <citation type="submission" date="2019-02" db="EMBL/GenBank/DDBJ databases">
        <title>Deep-cultivation of Planctomycetes and their phenomic and genomic characterization uncovers novel biology.</title>
        <authorList>
            <person name="Wiegand S."/>
            <person name="Jogler M."/>
            <person name="Boedeker C."/>
            <person name="Pinto D."/>
            <person name="Vollmers J."/>
            <person name="Rivas-Marin E."/>
            <person name="Kohn T."/>
            <person name="Peeters S.H."/>
            <person name="Heuer A."/>
            <person name="Rast P."/>
            <person name="Oberbeckmann S."/>
            <person name="Bunk B."/>
            <person name="Jeske O."/>
            <person name="Meyerdierks A."/>
            <person name="Storesund J.E."/>
            <person name="Kallscheuer N."/>
            <person name="Luecker S."/>
            <person name="Lage O.M."/>
            <person name="Pohl T."/>
            <person name="Merkel B.J."/>
            <person name="Hornburger P."/>
            <person name="Mueller R.-W."/>
            <person name="Bruemmer F."/>
            <person name="Labrenz M."/>
            <person name="Spormann A.M."/>
            <person name="Op den Camp H."/>
            <person name="Overmann J."/>
            <person name="Amann R."/>
            <person name="Jetten M.S.M."/>
            <person name="Mascher T."/>
            <person name="Medema M.H."/>
            <person name="Devos D.P."/>
            <person name="Kaster A.-K."/>
            <person name="Ovreas L."/>
            <person name="Rohde M."/>
            <person name="Galperin M.Y."/>
            <person name="Jogler C."/>
        </authorList>
    </citation>
    <scope>NUCLEOTIDE SEQUENCE [LARGE SCALE GENOMIC DNA]</scope>
    <source>
        <strain evidence="2 3">ETA_A1</strain>
    </source>
</reference>
<evidence type="ECO:0000313" key="3">
    <source>
        <dbReference type="Proteomes" id="UP000319576"/>
    </source>
</evidence>
<keyword evidence="3" id="KW-1185">Reference proteome</keyword>
<dbReference type="AlphaFoldDB" id="A0A517Y2B3"/>
<dbReference type="EMBL" id="CP036273">
    <property type="protein sequence ID" value="QDU23926.1"/>
    <property type="molecule type" value="Genomic_DNA"/>
</dbReference>
<gene>
    <name evidence="2" type="ORF">ETAA1_59370</name>
</gene>
<keyword evidence="1" id="KW-0472">Membrane</keyword>
<keyword evidence="1" id="KW-1133">Transmembrane helix</keyword>
<proteinExistence type="predicted"/>
<feature type="transmembrane region" description="Helical" evidence="1">
    <location>
        <begin position="144"/>
        <end position="164"/>
    </location>
</feature>
<dbReference type="Proteomes" id="UP000319576">
    <property type="component" value="Chromosome"/>
</dbReference>
<accession>A0A517Y2B3</accession>
<keyword evidence="1" id="KW-0812">Transmembrane</keyword>
<feature type="transmembrane region" description="Helical" evidence="1">
    <location>
        <begin position="68"/>
        <end position="91"/>
    </location>
</feature>